<feature type="domain" description="Type II methyltransferase M.TaqI-like" evidence="7">
    <location>
        <begin position="93"/>
        <end position="198"/>
    </location>
</feature>
<dbReference type="InterPro" id="IPR002052">
    <property type="entry name" value="DNA_methylase_N6_adenine_CS"/>
</dbReference>
<dbReference type="CDD" id="cd02440">
    <property type="entry name" value="AdoMet_MTases"/>
    <property type="match status" value="1"/>
</dbReference>
<evidence type="ECO:0000256" key="1">
    <source>
        <dbReference type="ARBA" id="ARBA00006594"/>
    </source>
</evidence>
<dbReference type="PANTHER" id="PTHR33841:SF5">
    <property type="entry name" value="DNA METHYLASE (MODIFICATION METHYLASE) (METHYLTRANSFERASE)-RELATED"/>
    <property type="match status" value="1"/>
</dbReference>
<evidence type="ECO:0000256" key="5">
    <source>
        <dbReference type="ARBA" id="ARBA00022691"/>
    </source>
</evidence>
<dbReference type="GO" id="GO:0009007">
    <property type="term" value="F:site-specific DNA-methyltransferase (adenine-specific) activity"/>
    <property type="evidence" value="ECO:0007669"/>
    <property type="project" value="UniProtKB-EC"/>
</dbReference>
<dbReference type="GO" id="GO:0006304">
    <property type="term" value="P:DNA modification"/>
    <property type="evidence" value="ECO:0007669"/>
    <property type="project" value="InterPro"/>
</dbReference>
<feature type="domain" description="Type II methyltransferase M.Eco57I C-terminal" evidence="8">
    <location>
        <begin position="256"/>
        <end position="509"/>
    </location>
</feature>
<dbReference type="EC" id="2.1.1.72" evidence="2"/>
<evidence type="ECO:0000313" key="10">
    <source>
        <dbReference type="Proteomes" id="UP000221015"/>
    </source>
</evidence>
<proteinExistence type="inferred from homology"/>
<evidence type="ECO:0000256" key="6">
    <source>
        <dbReference type="ARBA" id="ARBA00047942"/>
    </source>
</evidence>
<dbReference type="GO" id="GO:0003676">
    <property type="term" value="F:nucleic acid binding"/>
    <property type="evidence" value="ECO:0007669"/>
    <property type="project" value="InterPro"/>
</dbReference>
<dbReference type="Gene3D" id="3.40.50.150">
    <property type="entry name" value="Vaccinia Virus protein VP39"/>
    <property type="match status" value="1"/>
</dbReference>
<dbReference type="InterPro" id="IPR050953">
    <property type="entry name" value="N4_N6_ade-DNA_methylase"/>
</dbReference>
<dbReference type="Pfam" id="PF07669">
    <property type="entry name" value="Eco57I"/>
    <property type="match status" value="1"/>
</dbReference>
<dbReference type="PROSITE" id="PS00092">
    <property type="entry name" value="N6_MTASE"/>
    <property type="match status" value="1"/>
</dbReference>
<dbReference type="Pfam" id="PF22837">
    <property type="entry name" value="M_Eco57I_C"/>
    <property type="match status" value="1"/>
</dbReference>
<reference evidence="9 10" key="1">
    <citation type="journal article" date="2017" name="Front. Microbiol.">
        <title>New Insights into the Diversity of the Genus Faecalibacterium.</title>
        <authorList>
            <person name="Benevides L."/>
            <person name="Burman S."/>
            <person name="Martin R."/>
            <person name="Robert V."/>
            <person name="Thomas M."/>
            <person name="Miquel S."/>
            <person name="Chain F."/>
            <person name="Sokol H."/>
            <person name="Bermudez-Humaran L.G."/>
            <person name="Morrison M."/>
            <person name="Langella P."/>
            <person name="Azevedo V.A."/>
            <person name="Chatel J.M."/>
            <person name="Soares S."/>
        </authorList>
    </citation>
    <scope>NUCLEOTIDE SEQUENCE [LARGE SCALE GENOMIC DNA]</scope>
    <source>
        <strain evidence="9 10">CNCM I 4542</strain>
    </source>
</reference>
<evidence type="ECO:0000259" key="8">
    <source>
        <dbReference type="Pfam" id="PF22837"/>
    </source>
</evidence>
<evidence type="ECO:0000256" key="2">
    <source>
        <dbReference type="ARBA" id="ARBA00011900"/>
    </source>
</evidence>
<keyword evidence="5" id="KW-0949">S-adenosyl-L-methionine</keyword>
<dbReference type="Proteomes" id="UP000221015">
    <property type="component" value="Unassembled WGS sequence"/>
</dbReference>
<keyword evidence="4 9" id="KW-0808">Transferase</keyword>
<organism evidence="9 10">
    <name type="scientific">Faecalibacterium prausnitzii</name>
    <dbReference type="NCBI Taxonomy" id="853"/>
    <lineage>
        <taxon>Bacteria</taxon>
        <taxon>Bacillati</taxon>
        <taxon>Bacillota</taxon>
        <taxon>Clostridia</taxon>
        <taxon>Eubacteriales</taxon>
        <taxon>Oscillospiraceae</taxon>
        <taxon>Faecalibacterium</taxon>
    </lineage>
</organism>
<name>A0A2J4JR60_9FIRM</name>
<dbReference type="InterPro" id="IPR054520">
    <property type="entry name" value="M_Eco57I_C"/>
</dbReference>
<comment type="similarity">
    <text evidence="1">Belongs to the N(4)/N(6)-methyltransferase family.</text>
</comment>
<dbReference type="SUPFAM" id="SSF53335">
    <property type="entry name" value="S-adenosyl-L-methionine-dependent methyltransferases"/>
    <property type="match status" value="1"/>
</dbReference>
<protein>
    <recommendedName>
        <fullName evidence="2">site-specific DNA-methyltransferase (adenine-specific)</fullName>
        <ecNumber evidence="2">2.1.1.72</ecNumber>
    </recommendedName>
</protein>
<dbReference type="InterPro" id="IPR011639">
    <property type="entry name" value="MethylTrfase_TaqI-like_dom"/>
</dbReference>
<dbReference type="PANTHER" id="PTHR33841">
    <property type="entry name" value="DNA METHYLTRANSFERASE YEEA-RELATED"/>
    <property type="match status" value="1"/>
</dbReference>
<evidence type="ECO:0000256" key="4">
    <source>
        <dbReference type="ARBA" id="ARBA00022679"/>
    </source>
</evidence>
<gene>
    <name evidence="9" type="ORF">CGS50_001635</name>
</gene>
<dbReference type="GO" id="GO:0032259">
    <property type="term" value="P:methylation"/>
    <property type="evidence" value="ECO:0007669"/>
    <property type="project" value="UniProtKB-KW"/>
</dbReference>
<dbReference type="RefSeq" id="WP_097774847.1">
    <property type="nucleotide sequence ID" value="NZ_NMTS02000001.1"/>
</dbReference>
<dbReference type="PRINTS" id="PR00507">
    <property type="entry name" value="N12N6MTFRASE"/>
</dbReference>
<dbReference type="InterPro" id="IPR029063">
    <property type="entry name" value="SAM-dependent_MTases_sf"/>
</dbReference>
<keyword evidence="3 9" id="KW-0489">Methyltransferase</keyword>
<evidence type="ECO:0000259" key="7">
    <source>
        <dbReference type="Pfam" id="PF07669"/>
    </source>
</evidence>
<dbReference type="EMBL" id="NMTS02000001">
    <property type="protein sequence ID" value="PLK30354.1"/>
    <property type="molecule type" value="Genomic_DNA"/>
</dbReference>
<comment type="catalytic activity">
    <reaction evidence="6">
        <text>a 2'-deoxyadenosine in DNA + S-adenosyl-L-methionine = an N(6)-methyl-2'-deoxyadenosine in DNA + S-adenosyl-L-homocysteine + H(+)</text>
        <dbReference type="Rhea" id="RHEA:15197"/>
        <dbReference type="Rhea" id="RHEA-COMP:12418"/>
        <dbReference type="Rhea" id="RHEA-COMP:12419"/>
        <dbReference type="ChEBI" id="CHEBI:15378"/>
        <dbReference type="ChEBI" id="CHEBI:57856"/>
        <dbReference type="ChEBI" id="CHEBI:59789"/>
        <dbReference type="ChEBI" id="CHEBI:90615"/>
        <dbReference type="ChEBI" id="CHEBI:90616"/>
        <dbReference type="EC" id="2.1.1.72"/>
    </reaction>
</comment>
<dbReference type="AlphaFoldDB" id="A0A2J4JR60"/>
<sequence length="543" mass="62352">MKPIEGYNKLRGGYYTPDKISEFITDWAVKTAADTILEPSCGDGSFLNAITHRLKILGATRQEVKKNVIGVELDSVEAEKAAQYGTTVVCKDFFSYFREVVDDKKKFDAIVGNPPFIRYQNFNEEYREIAFTLMNKYGFKPNRLTNIWLPFLLLSCNALKPNGRLGMVIPAELFQVDYAAEARQFLSGFFDRLTIITFKQLVFDDIQQEVVLLLGERGCEKHRIRIVELNNIEDLISQGQKCLDTAEQKQLDTGKDKWVKYYLTNEELQLLKKLDHDSRISNATDLYEVNVGLVSGENDFFILNRSVVAEHNLESTVLPIVSRSEQLKGIQLTEKDFDCLIDAGKKVFFFAPGNAEVDDLTKEQKEYIEYGEENGYNKNYKCRIRPKWYYVSSTWDADAFLIRQAHLYPRMILNKKNALVTDTLHKVRFLQGVQGECVAAAFLNTYTFALSETLGRSYGGGVLTFEPGEMRKFRIPMRGADQLDLSKIDGWQRKGEIDKILEYTDGVLLREGLGLTQYEIALLHSIWNKMRDRRMARKNSKKS</sequence>
<evidence type="ECO:0000256" key="3">
    <source>
        <dbReference type="ARBA" id="ARBA00022603"/>
    </source>
</evidence>
<accession>A0A2J4JR60</accession>
<comment type="caution">
    <text evidence="9">The sequence shown here is derived from an EMBL/GenBank/DDBJ whole genome shotgun (WGS) entry which is preliminary data.</text>
</comment>
<evidence type="ECO:0000313" key="9">
    <source>
        <dbReference type="EMBL" id="PLK30354.1"/>
    </source>
</evidence>